<evidence type="ECO:0000313" key="1">
    <source>
        <dbReference type="EMBL" id="GCD43302.1"/>
    </source>
</evidence>
<comment type="caution">
    <text evidence="1">The sequence shown here is derived from an EMBL/GenBank/DDBJ whole genome shotgun (WGS) entry which is preliminary data.</text>
</comment>
<reference evidence="1 2" key="1">
    <citation type="submission" date="2018-11" db="EMBL/GenBank/DDBJ databases">
        <title>Whole genome sequence of Streptomyces paromomycinus NBRC 15454(T).</title>
        <authorList>
            <person name="Komaki H."/>
            <person name="Tamura T."/>
        </authorList>
    </citation>
    <scope>NUCLEOTIDE SEQUENCE [LARGE SCALE GENOMIC DNA]</scope>
    <source>
        <strain evidence="1 2">NBRC 15454</strain>
    </source>
</reference>
<accession>A0A401W1Y5</accession>
<dbReference type="EMBL" id="BHZD01000001">
    <property type="protein sequence ID" value="GCD43302.1"/>
    <property type="molecule type" value="Genomic_DNA"/>
</dbReference>
<protein>
    <submittedName>
        <fullName evidence="1">Uncharacterized protein</fullName>
    </submittedName>
</protein>
<evidence type="ECO:0000313" key="2">
    <source>
        <dbReference type="Proteomes" id="UP000286746"/>
    </source>
</evidence>
<sequence>MAVKALSARSAGGGRELLWAGIRLSIGAFTEVY</sequence>
<organism evidence="1 2">
    <name type="scientific">Streptomyces paromomycinus</name>
    <name type="common">Streptomyces rimosus subsp. paromomycinus</name>
    <dbReference type="NCBI Taxonomy" id="92743"/>
    <lineage>
        <taxon>Bacteria</taxon>
        <taxon>Bacillati</taxon>
        <taxon>Actinomycetota</taxon>
        <taxon>Actinomycetes</taxon>
        <taxon>Kitasatosporales</taxon>
        <taxon>Streptomycetaceae</taxon>
        <taxon>Streptomyces</taxon>
    </lineage>
</organism>
<name>A0A401W1Y5_STREY</name>
<gene>
    <name evidence="1" type="ORF">GKJPGBOP_02983</name>
</gene>
<keyword evidence="2" id="KW-1185">Reference proteome</keyword>
<proteinExistence type="predicted"/>
<dbReference type="Proteomes" id="UP000286746">
    <property type="component" value="Unassembled WGS sequence"/>
</dbReference>
<dbReference type="AlphaFoldDB" id="A0A401W1Y5"/>